<dbReference type="AlphaFoldDB" id="A0A5N7AZB4"/>
<feature type="domain" description="Heterokaryon incompatibility" evidence="1">
    <location>
        <begin position="104"/>
        <end position="155"/>
    </location>
</feature>
<name>A0A5N7AZB4_9EURO</name>
<keyword evidence="3" id="KW-1185">Reference proteome</keyword>
<evidence type="ECO:0000313" key="3">
    <source>
        <dbReference type="Proteomes" id="UP000326198"/>
    </source>
</evidence>
<evidence type="ECO:0000259" key="1">
    <source>
        <dbReference type="Pfam" id="PF06985"/>
    </source>
</evidence>
<proteinExistence type="predicted"/>
<protein>
    <recommendedName>
        <fullName evidence="1">Heterokaryon incompatibility domain-containing protein</fullName>
    </recommendedName>
</protein>
<dbReference type="PANTHER" id="PTHR33112">
    <property type="entry name" value="DOMAIN PROTEIN, PUTATIVE-RELATED"/>
    <property type="match status" value="1"/>
</dbReference>
<accession>A0A5N7AZB4</accession>
<evidence type="ECO:0000313" key="2">
    <source>
        <dbReference type="EMBL" id="KAE8374656.1"/>
    </source>
</evidence>
<dbReference type="PANTHER" id="PTHR33112:SF16">
    <property type="entry name" value="HETEROKARYON INCOMPATIBILITY DOMAIN-CONTAINING PROTEIN"/>
    <property type="match status" value="1"/>
</dbReference>
<reference evidence="2 3" key="1">
    <citation type="submission" date="2019-04" db="EMBL/GenBank/DDBJ databases">
        <title>Friends and foes A comparative genomics studyof 23 Aspergillus species from section Flavi.</title>
        <authorList>
            <consortium name="DOE Joint Genome Institute"/>
            <person name="Kjaerbolling I."/>
            <person name="Vesth T."/>
            <person name="Frisvad J.C."/>
            <person name="Nybo J.L."/>
            <person name="Theobald S."/>
            <person name="Kildgaard S."/>
            <person name="Isbrandt T."/>
            <person name="Kuo A."/>
            <person name="Sato A."/>
            <person name="Lyhne E.K."/>
            <person name="Kogle M.E."/>
            <person name="Wiebenga A."/>
            <person name="Kun R.S."/>
            <person name="Lubbers R.J."/>
            <person name="Makela M.R."/>
            <person name="Barry K."/>
            <person name="Chovatia M."/>
            <person name="Clum A."/>
            <person name="Daum C."/>
            <person name="Haridas S."/>
            <person name="He G."/>
            <person name="LaButti K."/>
            <person name="Lipzen A."/>
            <person name="Mondo S."/>
            <person name="Riley R."/>
            <person name="Salamov A."/>
            <person name="Simmons B.A."/>
            <person name="Magnuson J.K."/>
            <person name="Henrissat B."/>
            <person name="Mortensen U.H."/>
            <person name="Larsen T.O."/>
            <person name="Devries R.P."/>
            <person name="Grigoriev I.V."/>
            <person name="Machida M."/>
            <person name="Baker S.E."/>
            <person name="Andersen M.R."/>
        </authorList>
    </citation>
    <scope>NUCLEOTIDE SEQUENCE [LARGE SCALE GENOMIC DNA]</scope>
    <source>
        <strain evidence="2 3">IBT 29228</strain>
    </source>
</reference>
<dbReference type="Pfam" id="PF06985">
    <property type="entry name" value="HET"/>
    <property type="match status" value="1"/>
</dbReference>
<gene>
    <name evidence="2" type="ORF">BDV26DRAFT_35047</name>
</gene>
<organism evidence="2 3">
    <name type="scientific">Aspergillus bertholletiae</name>
    <dbReference type="NCBI Taxonomy" id="1226010"/>
    <lineage>
        <taxon>Eukaryota</taxon>
        <taxon>Fungi</taxon>
        <taxon>Dikarya</taxon>
        <taxon>Ascomycota</taxon>
        <taxon>Pezizomycotina</taxon>
        <taxon>Eurotiomycetes</taxon>
        <taxon>Eurotiomycetidae</taxon>
        <taxon>Eurotiales</taxon>
        <taxon>Aspergillaceae</taxon>
        <taxon>Aspergillus</taxon>
        <taxon>Aspergillus subgen. Circumdati</taxon>
    </lineage>
</organism>
<dbReference type="OrthoDB" id="5125733at2759"/>
<dbReference type="EMBL" id="ML736279">
    <property type="protein sequence ID" value="KAE8374656.1"/>
    <property type="molecule type" value="Genomic_DNA"/>
</dbReference>
<dbReference type="Proteomes" id="UP000326198">
    <property type="component" value="Unassembled WGS sequence"/>
</dbReference>
<dbReference type="InterPro" id="IPR010730">
    <property type="entry name" value="HET"/>
</dbReference>
<sequence>MILTSKTYTMNSDQASILTVNSLGVVQQLPQRAIWKSRHPVTFDDSLPVLQNWIIECETDHKYSTLEPQPLPKRLLCISNSGPQVSVRLMERDSESPSNRRGFYMALSYCWGSSSGFCTIRKNYGEHLRSIPIGQLPKTVFDAVEVARRLGFSYL</sequence>